<dbReference type="OrthoDB" id="1955101at2"/>
<dbReference type="RefSeq" id="WP_072829003.1">
    <property type="nucleotide sequence ID" value="NZ_FQXP01000003.1"/>
</dbReference>
<keyword evidence="2 3" id="KW-0067">ATP-binding</keyword>
<accession>A0A1M5SD22</accession>
<name>A0A1M5SD22_9CLOT</name>
<proteinExistence type="predicted"/>
<keyword evidence="1 3" id="KW-0547">Nucleotide-binding</keyword>
<reference evidence="5 6" key="1">
    <citation type="submission" date="2016-11" db="EMBL/GenBank/DDBJ databases">
        <authorList>
            <person name="Jaros S."/>
            <person name="Januszkiewicz K."/>
            <person name="Wedrychowicz H."/>
        </authorList>
    </citation>
    <scope>NUCLEOTIDE SEQUENCE [LARGE SCALE GENOMIC DNA]</scope>
    <source>
        <strain evidence="5 6">DSM 3089</strain>
    </source>
</reference>
<protein>
    <submittedName>
        <fullName evidence="5">ATP cone domain-containing protein</fullName>
    </submittedName>
</protein>
<evidence type="ECO:0000313" key="5">
    <source>
        <dbReference type="EMBL" id="SHH36436.1"/>
    </source>
</evidence>
<organism evidence="5 6">
    <name type="scientific">Clostridium collagenovorans DSM 3089</name>
    <dbReference type="NCBI Taxonomy" id="1121306"/>
    <lineage>
        <taxon>Bacteria</taxon>
        <taxon>Bacillati</taxon>
        <taxon>Bacillota</taxon>
        <taxon>Clostridia</taxon>
        <taxon>Eubacteriales</taxon>
        <taxon>Clostridiaceae</taxon>
        <taxon>Clostridium</taxon>
    </lineage>
</organism>
<dbReference type="GO" id="GO:0005524">
    <property type="term" value="F:ATP binding"/>
    <property type="evidence" value="ECO:0007669"/>
    <property type="project" value="UniProtKB-UniRule"/>
</dbReference>
<gene>
    <name evidence="5" type="ORF">SAMN02745196_00126</name>
</gene>
<evidence type="ECO:0000256" key="1">
    <source>
        <dbReference type="ARBA" id="ARBA00022741"/>
    </source>
</evidence>
<dbReference type="EMBL" id="FQXP01000003">
    <property type="protein sequence ID" value="SHH36436.1"/>
    <property type="molecule type" value="Genomic_DNA"/>
</dbReference>
<dbReference type="Pfam" id="PF03477">
    <property type="entry name" value="ATP-cone"/>
    <property type="match status" value="1"/>
</dbReference>
<feature type="domain" description="ATP-cone" evidence="4">
    <location>
        <begin position="1"/>
        <end position="90"/>
    </location>
</feature>
<dbReference type="Proteomes" id="UP000184526">
    <property type="component" value="Unassembled WGS sequence"/>
</dbReference>
<dbReference type="InterPro" id="IPR005144">
    <property type="entry name" value="ATP-cone_dom"/>
</dbReference>
<dbReference type="PROSITE" id="PS51161">
    <property type="entry name" value="ATP_CONE"/>
    <property type="match status" value="1"/>
</dbReference>
<evidence type="ECO:0000259" key="4">
    <source>
        <dbReference type="PROSITE" id="PS51161"/>
    </source>
</evidence>
<keyword evidence="6" id="KW-1185">Reference proteome</keyword>
<sequence>MLVVKRSGMKQEFNPDKLVSAIQNAAEDCNEPLNASDLEVLIRAILRRIKNLNVPEITSEEIYETIIVELTKARFYHLAKIYNEGALQRR</sequence>
<dbReference type="AlphaFoldDB" id="A0A1M5SD22"/>
<evidence type="ECO:0000256" key="2">
    <source>
        <dbReference type="ARBA" id="ARBA00022840"/>
    </source>
</evidence>
<evidence type="ECO:0000256" key="3">
    <source>
        <dbReference type="PROSITE-ProRule" id="PRU00492"/>
    </source>
</evidence>
<evidence type="ECO:0000313" key="6">
    <source>
        <dbReference type="Proteomes" id="UP000184526"/>
    </source>
</evidence>